<proteinExistence type="predicted"/>
<protein>
    <submittedName>
        <fullName evidence="2">Uncharacterized protein</fullName>
    </submittedName>
</protein>
<keyword evidence="1" id="KW-0472">Membrane</keyword>
<dbReference type="PANTHER" id="PTHR13627">
    <property type="entry name" value="FUKUTIN RELATED PROTEIN"/>
    <property type="match status" value="1"/>
</dbReference>
<reference evidence="2 3" key="1">
    <citation type="submission" date="2024-05" db="EMBL/GenBank/DDBJ databases">
        <authorList>
            <person name="Wallberg A."/>
        </authorList>
    </citation>
    <scope>NUCLEOTIDE SEQUENCE [LARGE SCALE GENOMIC DNA]</scope>
</reference>
<organism evidence="2 3">
    <name type="scientific">Meganyctiphanes norvegica</name>
    <name type="common">Northern krill</name>
    <name type="synonym">Thysanopoda norvegica</name>
    <dbReference type="NCBI Taxonomy" id="48144"/>
    <lineage>
        <taxon>Eukaryota</taxon>
        <taxon>Metazoa</taxon>
        <taxon>Ecdysozoa</taxon>
        <taxon>Arthropoda</taxon>
        <taxon>Crustacea</taxon>
        <taxon>Multicrustacea</taxon>
        <taxon>Malacostraca</taxon>
        <taxon>Eumalacostraca</taxon>
        <taxon>Eucarida</taxon>
        <taxon>Euphausiacea</taxon>
        <taxon>Euphausiidae</taxon>
        <taxon>Meganyctiphanes</taxon>
    </lineage>
</organism>
<dbReference type="PANTHER" id="PTHR13627:SF34">
    <property type="entry name" value="RIBITOL-5-PHOSPHATE TRANSFERASE"/>
    <property type="match status" value="1"/>
</dbReference>
<dbReference type="AlphaFoldDB" id="A0AAV2PPC5"/>
<sequence>MRWRSLATAVVSIAGITTIIVPSYIFYFSYPFADIRPVAPDPVPRHRELAQEILRIQQEIHRHAGSTPGSVEAGWALQLWEVARALDARLDQYQPPLSLKPLLTENEAQKGNNKGESVIKDEKEVVLNEDRTKLLCPEVYLGRRHDKTQFHNYETTNCTYGKPLSDIVSILLPAASWDFKRVKFVVEKIRETYHIPIYIISWDKKLLSLAENSMVFVDIYSNDIAESVALNNIVSKIQTPQTLVLHSVDHFSKLDSPIERLVRVLDDNEAISVAAGAYRDQQGYWSHGCLQAVMNNYRLVYTQGYEHSKVGCMFCDDALGPFLTWTQILKDVPFTTSLDGASMYRDWYLNLQNNRGLSVVCPDVMFFLKSSPKLVKHNWLQIATIWSLQTIKTHDHEIFDFSCDDVGIICKNLIKSVSSFLLPPCCLEKALQEFEYLQTCAEELGLAFGVQAGTQLGFVKLGRILPWDFDTDGIYLCNEQPIWEAEGWKCMKRKGCSVHKQSSSGYFTSHCSVTVIDFGCRSNITFTGNLPKEVQSINTRQVVGGRTWTVMGNPGLFCRNYYGQEYLKHAIHWRYETSSKSVDSGNQVVGSFKPCKMPGHHACLDKFPGDGSLKFIQDDEN</sequence>
<keyword evidence="3" id="KW-1185">Reference proteome</keyword>
<dbReference type="InterPro" id="IPR052613">
    <property type="entry name" value="LicD_transferase"/>
</dbReference>
<keyword evidence="1" id="KW-0812">Transmembrane</keyword>
<dbReference type="Proteomes" id="UP001497623">
    <property type="component" value="Unassembled WGS sequence"/>
</dbReference>
<dbReference type="EMBL" id="CAXKWB010000981">
    <property type="protein sequence ID" value="CAL4062991.1"/>
    <property type="molecule type" value="Genomic_DNA"/>
</dbReference>
<evidence type="ECO:0000256" key="1">
    <source>
        <dbReference type="SAM" id="Phobius"/>
    </source>
</evidence>
<feature type="transmembrane region" description="Helical" evidence="1">
    <location>
        <begin position="7"/>
        <end position="30"/>
    </location>
</feature>
<gene>
    <name evidence="2" type="ORF">MNOR_LOCUS3006</name>
</gene>
<keyword evidence="1" id="KW-1133">Transmembrane helix</keyword>
<evidence type="ECO:0000313" key="3">
    <source>
        <dbReference type="Proteomes" id="UP001497623"/>
    </source>
</evidence>
<accession>A0AAV2PPC5</accession>
<name>A0AAV2PPC5_MEGNR</name>
<evidence type="ECO:0000313" key="2">
    <source>
        <dbReference type="EMBL" id="CAL4062991.1"/>
    </source>
</evidence>
<comment type="caution">
    <text evidence="2">The sequence shown here is derived from an EMBL/GenBank/DDBJ whole genome shotgun (WGS) entry which is preliminary data.</text>
</comment>